<dbReference type="PANTHER" id="PTHR34560:SF1">
    <property type="entry name" value="START DOMAIN-CONTAINING PROTEIN"/>
    <property type="match status" value="1"/>
</dbReference>
<reference evidence="2 3" key="1">
    <citation type="journal article" date="2012" name="Genome Biol.">
        <title>Genome and low-iron response of an oceanic diatom adapted to chronic iron limitation.</title>
        <authorList>
            <person name="Lommer M."/>
            <person name="Specht M."/>
            <person name="Roy A.S."/>
            <person name="Kraemer L."/>
            <person name="Andreson R."/>
            <person name="Gutowska M.A."/>
            <person name="Wolf J."/>
            <person name="Bergner S.V."/>
            <person name="Schilhabel M.B."/>
            <person name="Klostermeier U.C."/>
            <person name="Beiko R.G."/>
            <person name="Rosenstiel P."/>
            <person name="Hippler M."/>
            <person name="Laroche J."/>
        </authorList>
    </citation>
    <scope>NUCLEOTIDE SEQUENCE [LARGE SCALE GENOMIC DNA]</scope>
    <source>
        <strain evidence="2 3">CCMP1005</strain>
    </source>
</reference>
<evidence type="ECO:0000313" key="3">
    <source>
        <dbReference type="Proteomes" id="UP000266841"/>
    </source>
</evidence>
<name>K0SKC5_THAOC</name>
<dbReference type="Gene3D" id="3.30.530.20">
    <property type="match status" value="1"/>
</dbReference>
<organism evidence="2 3">
    <name type="scientific">Thalassiosira oceanica</name>
    <name type="common">Marine diatom</name>
    <dbReference type="NCBI Taxonomy" id="159749"/>
    <lineage>
        <taxon>Eukaryota</taxon>
        <taxon>Sar</taxon>
        <taxon>Stramenopiles</taxon>
        <taxon>Ochrophyta</taxon>
        <taxon>Bacillariophyta</taxon>
        <taxon>Coscinodiscophyceae</taxon>
        <taxon>Thalassiosirophycidae</taxon>
        <taxon>Thalassiosirales</taxon>
        <taxon>Thalassiosiraceae</taxon>
        <taxon>Thalassiosira</taxon>
    </lineage>
</organism>
<evidence type="ECO:0000256" key="1">
    <source>
        <dbReference type="SAM" id="MobiDB-lite"/>
    </source>
</evidence>
<accession>K0SKC5</accession>
<protein>
    <recommendedName>
        <fullName evidence="4">START domain-containing protein</fullName>
    </recommendedName>
</protein>
<dbReference type="eggNOG" id="ENOG502T665">
    <property type="taxonomic scope" value="Eukaryota"/>
</dbReference>
<comment type="caution">
    <text evidence="2">The sequence shown here is derived from an EMBL/GenBank/DDBJ whole genome shotgun (WGS) entry which is preliminary data.</text>
</comment>
<dbReference type="InterPro" id="IPR023393">
    <property type="entry name" value="START-like_dom_sf"/>
</dbReference>
<feature type="non-terminal residue" evidence="2">
    <location>
        <position position="359"/>
    </location>
</feature>
<evidence type="ECO:0000313" key="2">
    <source>
        <dbReference type="EMBL" id="EJK65755.1"/>
    </source>
</evidence>
<keyword evidence="3" id="KW-1185">Reference proteome</keyword>
<sequence>MVEEDGAPAFHFSNDPIFKHPKTASLIEEMRQHMEQGRIFEARKIGQRLLAREKKPNTSAYYTKKIDPVRGLIDDIYHRAEHVESLLRDLNTDDDWQLAREGKGVTVHFRKDEGSPLHLVRATSVFNNFMPNDFAKLCSLFVETELMHKWFPGGVMKPATLLSWHSKYNKIIQLNIDIPIPFLSPRDCVVMGSGFHLPDQNGKPAACNRILEGADRPVPPAFLIVTKPIADGESCSHCEIPKPAKGVVRMSTESIFYIELLPNNKISFKLIGRDDLKIRIMPTALLNHISQGHLPFDLIRTVHRTIRNFENSPWDVAMRERREYYQEIEDKVHEQLDNWKDMDEQSKKPHKHETAKQQP</sequence>
<dbReference type="SUPFAM" id="SSF55961">
    <property type="entry name" value="Bet v1-like"/>
    <property type="match status" value="1"/>
</dbReference>
<feature type="region of interest" description="Disordered" evidence="1">
    <location>
        <begin position="336"/>
        <end position="359"/>
    </location>
</feature>
<dbReference type="AlphaFoldDB" id="K0SKC5"/>
<proteinExistence type="predicted"/>
<dbReference type="PANTHER" id="PTHR34560">
    <property type="entry name" value="POLYKETIDE CYCLASE/DEHYDRASE/LIPID TRANSPORT SUPERFAMILY PROTEIN"/>
    <property type="match status" value="1"/>
</dbReference>
<gene>
    <name evidence="2" type="ORF">THAOC_13357</name>
</gene>
<dbReference type="OrthoDB" id="17317at2759"/>
<evidence type="ECO:0008006" key="4">
    <source>
        <dbReference type="Google" id="ProtNLM"/>
    </source>
</evidence>
<dbReference type="EMBL" id="AGNL01015508">
    <property type="protein sequence ID" value="EJK65755.1"/>
    <property type="molecule type" value="Genomic_DNA"/>
</dbReference>
<dbReference type="Proteomes" id="UP000266841">
    <property type="component" value="Unassembled WGS sequence"/>
</dbReference>